<evidence type="ECO:0000313" key="2">
    <source>
        <dbReference type="EMBL" id="GAA2622122.1"/>
    </source>
</evidence>
<keyword evidence="1" id="KW-0472">Membrane</keyword>
<proteinExistence type="predicted"/>
<gene>
    <name evidence="2" type="ORF">GCM10009863_40290</name>
</gene>
<keyword evidence="1" id="KW-0812">Transmembrane</keyword>
<reference evidence="3" key="1">
    <citation type="journal article" date="2019" name="Int. J. Syst. Evol. Microbiol.">
        <title>The Global Catalogue of Microorganisms (GCM) 10K type strain sequencing project: providing services to taxonomists for standard genome sequencing and annotation.</title>
        <authorList>
            <consortium name="The Broad Institute Genomics Platform"/>
            <consortium name="The Broad Institute Genome Sequencing Center for Infectious Disease"/>
            <person name="Wu L."/>
            <person name="Ma J."/>
        </authorList>
    </citation>
    <scope>NUCLEOTIDE SEQUENCE [LARGE SCALE GENOMIC DNA]</scope>
    <source>
        <strain evidence="3">JCM 16373</strain>
    </source>
</reference>
<comment type="caution">
    <text evidence="2">The sequence shown here is derived from an EMBL/GenBank/DDBJ whole genome shotgun (WGS) entry which is preliminary data.</text>
</comment>
<feature type="transmembrane region" description="Helical" evidence="1">
    <location>
        <begin position="57"/>
        <end position="75"/>
    </location>
</feature>
<organism evidence="2 3">
    <name type="scientific">Streptomyces axinellae</name>
    <dbReference type="NCBI Taxonomy" id="552788"/>
    <lineage>
        <taxon>Bacteria</taxon>
        <taxon>Bacillati</taxon>
        <taxon>Actinomycetota</taxon>
        <taxon>Actinomycetes</taxon>
        <taxon>Kitasatosporales</taxon>
        <taxon>Streptomycetaceae</taxon>
        <taxon>Streptomyces</taxon>
    </lineage>
</organism>
<evidence type="ECO:0000256" key="1">
    <source>
        <dbReference type="SAM" id="Phobius"/>
    </source>
</evidence>
<sequence>MNAPSAAVVAAAAFVWLGMVLAISFLEAPLKFRAPGMTVPLGLGIGRVVFRAFNKIEALLAATVLVALAIGAPRWQITAPAAASALLLAVQLAAIRPALNRRSDRVLAGEDVPRSRAHLVYVAFEVAKAAALLTLGLSAVSA</sequence>
<name>A0ABP6CL96_9ACTN</name>
<feature type="transmembrane region" description="Helical" evidence="1">
    <location>
        <begin position="119"/>
        <end position="140"/>
    </location>
</feature>
<accession>A0ABP6CL96</accession>
<protein>
    <recommendedName>
        <fullName evidence="4">Transmembrane protein</fullName>
    </recommendedName>
</protein>
<keyword evidence="1" id="KW-1133">Transmembrane helix</keyword>
<feature type="transmembrane region" description="Helical" evidence="1">
    <location>
        <begin position="81"/>
        <end position="99"/>
    </location>
</feature>
<evidence type="ECO:0000313" key="3">
    <source>
        <dbReference type="Proteomes" id="UP001501447"/>
    </source>
</evidence>
<evidence type="ECO:0008006" key="4">
    <source>
        <dbReference type="Google" id="ProtNLM"/>
    </source>
</evidence>
<dbReference type="EMBL" id="BAAARJ010000012">
    <property type="protein sequence ID" value="GAA2622122.1"/>
    <property type="molecule type" value="Genomic_DNA"/>
</dbReference>
<keyword evidence="3" id="KW-1185">Reference proteome</keyword>
<dbReference type="RefSeq" id="WP_344567715.1">
    <property type="nucleotide sequence ID" value="NZ_BAAARJ010000012.1"/>
</dbReference>
<dbReference type="Proteomes" id="UP001501447">
    <property type="component" value="Unassembled WGS sequence"/>
</dbReference>